<dbReference type="Pfam" id="PF00293">
    <property type="entry name" value="NUDIX"/>
    <property type="match status" value="1"/>
</dbReference>
<sequence length="148" mass="16422">MVMSRVFKRPESVLVVIHTGAGEVLLLRRVRPAGYWQSVTGSLEWHETAPLQAARRELHEETGLDSAGIEAAGIVNRYPILPPWRARYAPDVSDNIEHVFTLRLPQRSAVRLQAGEHDAAIWLPWAAAAERVFSQTNRAAILALVSAP</sequence>
<accession>A0A317MTB9</accession>
<protein>
    <submittedName>
        <fullName evidence="2">Dihydroneopterin triphosphate pyrophosphatase</fullName>
    </submittedName>
</protein>
<dbReference type="EMBL" id="QGTJ01000007">
    <property type="protein sequence ID" value="PWV60574.1"/>
    <property type="molecule type" value="Genomic_DNA"/>
</dbReference>
<feature type="domain" description="Nudix hydrolase" evidence="1">
    <location>
        <begin position="8"/>
        <end position="145"/>
    </location>
</feature>
<dbReference type="CDD" id="cd04664">
    <property type="entry name" value="NUDIX_DHNTPase_like"/>
    <property type="match status" value="1"/>
</dbReference>
<dbReference type="InterPro" id="IPR000086">
    <property type="entry name" value="NUDIX_hydrolase_dom"/>
</dbReference>
<comment type="caution">
    <text evidence="2">The sequence shown here is derived from an EMBL/GenBank/DDBJ whole genome shotgun (WGS) entry which is preliminary data.</text>
</comment>
<dbReference type="PANTHER" id="PTHR43736:SF1">
    <property type="entry name" value="DIHYDRONEOPTERIN TRIPHOSPHATE DIPHOSPHATASE"/>
    <property type="match status" value="1"/>
</dbReference>
<organism evidence="2 3">
    <name type="scientific">Plasticicumulans acidivorans</name>
    <dbReference type="NCBI Taxonomy" id="886464"/>
    <lineage>
        <taxon>Bacteria</taxon>
        <taxon>Pseudomonadati</taxon>
        <taxon>Pseudomonadota</taxon>
        <taxon>Gammaproteobacteria</taxon>
        <taxon>Candidatus Competibacteraceae</taxon>
        <taxon>Plasticicumulans</taxon>
    </lineage>
</organism>
<evidence type="ECO:0000259" key="1">
    <source>
        <dbReference type="PROSITE" id="PS51462"/>
    </source>
</evidence>
<dbReference type="GO" id="GO:0003824">
    <property type="term" value="F:catalytic activity"/>
    <property type="evidence" value="ECO:0007669"/>
    <property type="project" value="UniProtKB-ARBA"/>
</dbReference>
<dbReference type="PROSITE" id="PS51462">
    <property type="entry name" value="NUDIX"/>
    <property type="match status" value="1"/>
</dbReference>
<proteinExistence type="predicted"/>
<dbReference type="PANTHER" id="PTHR43736">
    <property type="entry name" value="ADP-RIBOSE PYROPHOSPHATASE"/>
    <property type="match status" value="1"/>
</dbReference>
<gene>
    <name evidence="2" type="ORF">C7443_107148</name>
</gene>
<reference evidence="2 3" key="1">
    <citation type="submission" date="2018-05" db="EMBL/GenBank/DDBJ databases">
        <title>Genomic Encyclopedia of Type Strains, Phase IV (KMG-IV): sequencing the most valuable type-strain genomes for metagenomic binning, comparative biology and taxonomic classification.</title>
        <authorList>
            <person name="Goeker M."/>
        </authorList>
    </citation>
    <scope>NUCLEOTIDE SEQUENCE [LARGE SCALE GENOMIC DNA]</scope>
    <source>
        <strain evidence="2 3">DSM 23606</strain>
    </source>
</reference>
<evidence type="ECO:0000313" key="2">
    <source>
        <dbReference type="EMBL" id="PWV60574.1"/>
    </source>
</evidence>
<evidence type="ECO:0000313" key="3">
    <source>
        <dbReference type="Proteomes" id="UP000246569"/>
    </source>
</evidence>
<dbReference type="AlphaFoldDB" id="A0A317MTB9"/>
<dbReference type="InterPro" id="IPR015797">
    <property type="entry name" value="NUDIX_hydrolase-like_dom_sf"/>
</dbReference>
<dbReference type="SUPFAM" id="SSF55811">
    <property type="entry name" value="Nudix"/>
    <property type="match status" value="1"/>
</dbReference>
<dbReference type="NCBIfam" id="NF006961">
    <property type="entry name" value="PRK09438.1"/>
    <property type="match status" value="1"/>
</dbReference>
<keyword evidence="3" id="KW-1185">Reference proteome</keyword>
<dbReference type="Gene3D" id="3.90.79.10">
    <property type="entry name" value="Nucleoside Triphosphate Pyrophosphohydrolase"/>
    <property type="match status" value="1"/>
</dbReference>
<dbReference type="OrthoDB" id="7066556at2"/>
<dbReference type="Proteomes" id="UP000246569">
    <property type="component" value="Unassembled WGS sequence"/>
</dbReference>
<name>A0A317MTB9_9GAMM</name>